<accession>A0A8H5MD61</accession>
<evidence type="ECO:0000313" key="3">
    <source>
        <dbReference type="Proteomes" id="UP000518752"/>
    </source>
</evidence>
<keyword evidence="1" id="KW-0812">Transmembrane</keyword>
<evidence type="ECO:0000313" key="2">
    <source>
        <dbReference type="EMBL" id="KAF5390095.1"/>
    </source>
</evidence>
<name>A0A8H5MD61_9AGAR</name>
<protein>
    <submittedName>
        <fullName evidence="2">Uncharacterized protein</fullName>
    </submittedName>
</protein>
<reference evidence="2 3" key="1">
    <citation type="journal article" date="2020" name="ISME J.">
        <title>Uncovering the hidden diversity of litter-decomposition mechanisms in mushroom-forming fungi.</title>
        <authorList>
            <person name="Floudas D."/>
            <person name="Bentzer J."/>
            <person name="Ahren D."/>
            <person name="Johansson T."/>
            <person name="Persson P."/>
            <person name="Tunlid A."/>
        </authorList>
    </citation>
    <scope>NUCLEOTIDE SEQUENCE [LARGE SCALE GENOMIC DNA]</scope>
    <source>
        <strain evidence="2 3">CBS 406.79</strain>
    </source>
</reference>
<dbReference type="OrthoDB" id="4218123at2759"/>
<keyword evidence="1" id="KW-1133">Transmembrane helix</keyword>
<dbReference type="AlphaFoldDB" id="A0A8H5MD61"/>
<dbReference type="PANTHER" id="PTHR39470">
    <property type="entry name" value="CHROMOSOME 10, WHOLE GENOME SHOTGUN SEQUENCE"/>
    <property type="match status" value="1"/>
</dbReference>
<evidence type="ECO:0000256" key="1">
    <source>
        <dbReference type="SAM" id="Phobius"/>
    </source>
</evidence>
<sequence length="392" mass="43272">MAAAGASLIAYLTTSLAVIIAYHLFFFRNPQSKYHFVTTPTYLRPALTALVLFHTLYILYKIILDSPTNLFTALDLPLSYQTDSIRSLLLMFSDDPASGLPSGIERVLTRLGSANMRLLYVRFGHEALAACEYCTSWSDFGLYVVPGALWEYVREVMLIGALTLRGTRHPQYRTVGVGVLCAAAFLEAYVVLTTEISIPTEYETPSSLSKIVERLFGGHGVLMLHDVSILARRVLFLILPMVIHFILKASPLPLSPSTLLNPISANQTAQLTPESVAFRTLQSLTTKLQLLRLTRGAILRNSALKADAQAYWTTERQEGEWIRADGDVRRRARALDLGFDEATSVNDTDRGQAANGSPEDGPLLKHAKSALQNLFAQGFVPSPFWKPPPSDA</sequence>
<gene>
    <name evidence="2" type="ORF">D9757_003874</name>
</gene>
<feature type="transmembrane region" description="Helical" evidence="1">
    <location>
        <begin position="41"/>
        <end position="60"/>
    </location>
</feature>
<feature type="transmembrane region" description="Helical" evidence="1">
    <location>
        <begin position="174"/>
        <end position="192"/>
    </location>
</feature>
<proteinExistence type="predicted"/>
<organism evidence="2 3">
    <name type="scientific">Collybiopsis confluens</name>
    <dbReference type="NCBI Taxonomy" id="2823264"/>
    <lineage>
        <taxon>Eukaryota</taxon>
        <taxon>Fungi</taxon>
        <taxon>Dikarya</taxon>
        <taxon>Basidiomycota</taxon>
        <taxon>Agaricomycotina</taxon>
        <taxon>Agaricomycetes</taxon>
        <taxon>Agaricomycetidae</taxon>
        <taxon>Agaricales</taxon>
        <taxon>Marasmiineae</taxon>
        <taxon>Omphalotaceae</taxon>
        <taxon>Collybiopsis</taxon>
    </lineage>
</organism>
<dbReference type="EMBL" id="JAACJN010000017">
    <property type="protein sequence ID" value="KAF5390095.1"/>
    <property type="molecule type" value="Genomic_DNA"/>
</dbReference>
<dbReference type="PANTHER" id="PTHR39470:SF1">
    <property type="entry name" value="CHORISMATE SYNTHASE PROTEIN"/>
    <property type="match status" value="1"/>
</dbReference>
<dbReference type="Proteomes" id="UP000518752">
    <property type="component" value="Unassembled WGS sequence"/>
</dbReference>
<keyword evidence="3" id="KW-1185">Reference proteome</keyword>
<comment type="caution">
    <text evidence="2">The sequence shown here is derived from an EMBL/GenBank/DDBJ whole genome shotgun (WGS) entry which is preliminary data.</text>
</comment>
<keyword evidence="1" id="KW-0472">Membrane</keyword>